<dbReference type="Gene3D" id="3.90.1530.10">
    <property type="entry name" value="Conserved hypothetical protein from pyrococcus furiosus pfu- 392566-001, ParB domain"/>
    <property type="match status" value="1"/>
</dbReference>
<evidence type="ECO:0000259" key="1">
    <source>
        <dbReference type="SMART" id="SM00470"/>
    </source>
</evidence>
<dbReference type="InterPro" id="IPR003115">
    <property type="entry name" value="ParB_N"/>
</dbReference>
<accession>A0ABW4S9U8</accession>
<dbReference type="PANTHER" id="PTHR33375">
    <property type="entry name" value="CHROMOSOME-PARTITIONING PROTEIN PARB-RELATED"/>
    <property type="match status" value="1"/>
</dbReference>
<keyword evidence="3" id="KW-1185">Reference proteome</keyword>
<dbReference type="InterPro" id="IPR050336">
    <property type="entry name" value="Chromosome_partition/occlusion"/>
</dbReference>
<dbReference type="SUPFAM" id="SSF110849">
    <property type="entry name" value="ParB/Sulfiredoxin"/>
    <property type="match status" value="1"/>
</dbReference>
<dbReference type="InterPro" id="IPR036086">
    <property type="entry name" value="ParB/Sulfiredoxin_sf"/>
</dbReference>
<dbReference type="Proteomes" id="UP001597353">
    <property type="component" value="Unassembled WGS sequence"/>
</dbReference>
<feature type="domain" description="ParB-like N-terminal" evidence="1">
    <location>
        <begin position="11"/>
        <end position="100"/>
    </location>
</feature>
<dbReference type="PANTHER" id="PTHR33375:SF1">
    <property type="entry name" value="CHROMOSOME-PARTITIONING PROTEIN PARB-RELATED"/>
    <property type="match status" value="1"/>
</dbReference>
<name>A0ABW4S9U8_9RHOB</name>
<sequence>MSRAVLIHTITELPLDAIDVTDDRLRPVSDVDVEGIAVSIAEHGLIYPLAVRRLPKQRFELIDGGHRLAALKRLGVSTAPVRCYEGPVAAIRLIEIDTNLARADLSDLDRAIHMAARKREFVAEHPETAQGKAGAVARWNATAEMAVASFVTATAERTGLPERKIRKFVEAGSALDKVTAERLRSAPKRIFLNDILALAKAEPARRSEAVEAFASGAVPKISKALKKSAVAPVKDPVDEQLKVLLSAWSRAGAAARRRFTEERYADLAPLVSDASAKHGDTIVYFQPPLPMGDRGVA</sequence>
<evidence type="ECO:0000313" key="3">
    <source>
        <dbReference type="Proteomes" id="UP001597353"/>
    </source>
</evidence>
<dbReference type="RefSeq" id="WP_390265190.1">
    <property type="nucleotide sequence ID" value="NZ_JBHUGH010000034.1"/>
</dbReference>
<dbReference type="Pfam" id="PF02195">
    <property type="entry name" value="ParB_N"/>
    <property type="match status" value="1"/>
</dbReference>
<reference evidence="3" key="1">
    <citation type="journal article" date="2019" name="Int. J. Syst. Evol. Microbiol.">
        <title>The Global Catalogue of Microorganisms (GCM) 10K type strain sequencing project: providing services to taxonomists for standard genome sequencing and annotation.</title>
        <authorList>
            <consortium name="The Broad Institute Genomics Platform"/>
            <consortium name="The Broad Institute Genome Sequencing Center for Infectious Disease"/>
            <person name="Wu L."/>
            <person name="Ma J."/>
        </authorList>
    </citation>
    <scope>NUCLEOTIDE SEQUENCE [LARGE SCALE GENOMIC DNA]</scope>
    <source>
        <strain evidence="3">CGMCC 4.7242</strain>
    </source>
</reference>
<proteinExistence type="predicted"/>
<organism evidence="2 3">
    <name type="scientific">Halodurantibacterium flavum</name>
    <dbReference type="NCBI Taxonomy" id="1382802"/>
    <lineage>
        <taxon>Bacteria</taxon>
        <taxon>Pseudomonadati</taxon>
        <taxon>Pseudomonadota</taxon>
        <taxon>Alphaproteobacteria</taxon>
        <taxon>Rhodobacterales</taxon>
        <taxon>Paracoccaceae</taxon>
        <taxon>Halodurantibacterium</taxon>
    </lineage>
</organism>
<gene>
    <name evidence="2" type="ORF">ACFSGJ_18230</name>
</gene>
<dbReference type="SMART" id="SM00470">
    <property type="entry name" value="ParB"/>
    <property type="match status" value="1"/>
</dbReference>
<dbReference type="EMBL" id="JBHUGH010000034">
    <property type="protein sequence ID" value="MFD1914144.1"/>
    <property type="molecule type" value="Genomic_DNA"/>
</dbReference>
<evidence type="ECO:0000313" key="2">
    <source>
        <dbReference type="EMBL" id="MFD1914144.1"/>
    </source>
</evidence>
<protein>
    <submittedName>
        <fullName evidence="2">ParB/RepB/Spo0J family partition protein</fullName>
    </submittedName>
</protein>
<comment type="caution">
    <text evidence="2">The sequence shown here is derived from an EMBL/GenBank/DDBJ whole genome shotgun (WGS) entry which is preliminary data.</text>
</comment>